<keyword evidence="13" id="KW-1185">Reference proteome</keyword>
<keyword evidence="5" id="KW-0206">Cytoskeleton</keyword>
<keyword evidence="6" id="KW-0966">Cell projection</keyword>
<protein>
    <recommendedName>
        <fullName evidence="8">Centrosomal protein CCDC61</fullName>
    </recommendedName>
    <alternativeName>
        <fullName evidence="9">Coiled-coil domain-containing protein 61</fullName>
    </alternativeName>
    <alternativeName>
        <fullName evidence="10">VFL3 homolog</fullName>
    </alternativeName>
</protein>
<evidence type="ECO:0000256" key="9">
    <source>
        <dbReference type="ARBA" id="ARBA00041518"/>
    </source>
</evidence>
<dbReference type="AlphaFoldDB" id="A0A3Q0HHY1"/>
<accession>A0A3Q0HHY1</accession>
<evidence type="ECO:0000313" key="13">
    <source>
        <dbReference type="Proteomes" id="UP000189705"/>
    </source>
</evidence>
<evidence type="ECO:0000256" key="6">
    <source>
        <dbReference type="ARBA" id="ARBA00023273"/>
    </source>
</evidence>
<dbReference type="PANTHER" id="PTHR22691">
    <property type="entry name" value="YEAST SPT2-RELATED"/>
    <property type="match status" value="1"/>
</dbReference>
<feature type="coiled-coil region" evidence="11">
    <location>
        <begin position="236"/>
        <end position="263"/>
    </location>
</feature>
<feature type="compositionally biased region" description="Low complexity" evidence="12">
    <location>
        <begin position="377"/>
        <end position="411"/>
    </location>
</feature>
<dbReference type="RefSeq" id="XP_025070093.1">
    <property type="nucleotide sequence ID" value="XM_025214308.1"/>
</dbReference>
<evidence type="ECO:0000256" key="10">
    <source>
        <dbReference type="ARBA" id="ARBA00042326"/>
    </source>
</evidence>
<dbReference type="InterPro" id="IPR049733">
    <property type="entry name" value="CCDC61_N"/>
</dbReference>
<dbReference type="STRING" id="38654.A0A3Q0HHY1"/>
<feature type="compositionally biased region" description="Basic residues" evidence="12">
    <location>
        <begin position="420"/>
        <end position="430"/>
    </location>
</feature>
<evidence type="ECO:0000256" key="12">
    <source>
        <dbReference type="SAM" id="MobiDB-lite"/>
    </source>
</evidence>
<evidence type="ECO:0000256" key="1">
    <source>
        <dbReference type="ARBA" id="ARBA00004120"/>
    </source>
</evidence>
<name>A0A3Q0HHY1_ALLSI</name>
<feature type="region of interest" description="Disordered" evidence="12">
    <location>
        <begin position="266"/>
        <end position="471"/>
    </location>
</feature>
<dbReference type="FunCoup" id="A0A3Q0HHY1">
    <property type="interactions" value="250"/>
</dbReference>
<evidence type="ECO:0000313" key="14">
    <source>
        <dbReference type="RefSeq" id="XP_025070093.1"/>
    </source>
</evidence>
<gene>
    <name evidence="14" type="primary">CCDC61</name>
</gene>
<dbReference type="Proteomes" id="UP000189705">
    <property type="component" value="Unplaced"/>
</dbReference>
<reference evidence="14" key="1">
    <citation type="submission" date="2025-08" db="UniProtKB">
        <authorList>
            <consortium name="RefSeq"/>
        </authorList>
    </citation>
    <scope>IDENTIFICATION</scope>
</reference>
<evidence type="ECO:0000256" key="2">
    <source>
        <dbReference type="ARBA" id="ARBA00004607"/>
    </source>
</evidence>
<evidence type="ECO:0000256" key="11">
    <source>
        <dbReference type="SAM" id="Coils"/>
    </source>
</evidence>
<evidence type="ECO:0000256" key="4">
    <source>
        <dbReference type="ARBA" id="ARBA00023054"/>
    </source>
</evidence>
<keyword evidence="3" id="KW-0963">Cytoplasm</keyword>
<feature type="compositionally biased region" description="Low complexity" evidence="12">
    <location>
        <begin position="279"/>
        <end position="299"/>
    </location>
</feature>
<dbReference type="CTD" id="729440"/>
<feature type="compositionally biased region" description="Basic residues" evidence="12">
    <location>
        <begin position="308"/>
        <end position="323"/>
    </location>
</feature>
<evidence type="ECO:0000256" key="5">
    <source>
        <dbReference type="ARBA" id="ARBA00023212"/>
    </source>
</evidence>
<dbReference type="CDD" id="cd22284">
    <property type="entry name" value="HD_CCDC61_N"/>
    <property type="match status" value="1"/>
</dbReference>
<evidence type="ECO:0000256" key="7">
    <source>
        <dbReference type="ARBA" id="ARBA00038217"/>
    </source>
</evidence>
<dbReference type="KEGG" id="asn:102375564"/>
<feature type="compositionally biased region" description="Basic and acidic residues" evidence="12">
    <location>
        <begin position="343"/>
        <end position="356"/>
    </location>
</feature>
<organism evidence="13 14">
    <name type="scientific">Alligator sinensis</name>
    <name type="common">Chinese alligator</name>
    <dbReference type="NCBI Taxonomy" id="38654"/>
    <lineage>
        <taxon>Eukaryota</taxon>
        <taxon>Metazoa</taxon>
        <taxon>Chordata</taxon>
        <taxon>Craniata</taxon>
        <taxon>Vertebrata</taxon>
        <taxon>Euteleostomi</taxon>
        <taxon>Archelosauria</taxon>
        <taxon>Archosauria</taxon>
        <taxon>Crocodylia</taxon>
        <taxon>Alligatoridae</taxon>
        <taxon>Alligatorinae</taxon>
        <taxon>Alligator</taxon>
    </lineage>
</organism>
<proteinExistence type="inferred from homology"/>
<sequence>MSCSAPDLAPAFDMWRDYLGLAQVVQALAQAPEPPRAPADAPLPSLPPPVVEDLTHKTGNFKQFEIFCSMLESALSQSSEAVSLDLLTYDDLEALRSRKAGAGPRPVPPPAAAAAQLRAKRYLILVYSVEFDRIHYPLPLPYTGKPDPAALRQAMRQLQAEVARLRAQPGSGSGSGRDPRDAEIRQLRDELAEARAERGGSTEVAALRRLARGLEAELLRERTRHQRATAQRLHEAQQLASQLAEAKAAERSLRLRVKSLTNELALYKRGRPPGPGPGPASRAMAPARGSTGRPGGRSSSGERGRGAPPRRWRGGGPRARRPRQSPSPTGACPPRFNPTAFVRAKERKQQEAELRAQRQVRRGTGALPPSWGRARSRGPPTDGPGRTRGRSSSAESFRSQRSSASSLSSADELSEPAPPRGRRRGGRGRKPLSSASWNSPDPGARGHRKYLVSSPVLGRQAGKENCSAEPPADLAEIDARLQALQDYMSALETRT</sequence>
<comment type="subcellular location">
    <subcellularLocation>
        <location evidence="1">Cytoplasm</location>
        <location evidence="1">Cytoskeleton</location>
        <location evidence="1">Cilium basal body</location>
    </subcellularLocation>
    <subcellularLocation>
        <location evidence="2">Cytoplasm</location>
        <location evidence="2">Cytoskeleton</location>
        <location evidence="2">Microtubule organizing center</location>
        <location evidence="2">Centrosome</location>
        <location evidence="2">Centriolar satellite</location>
    </subcellularLocation>
</comment>
<comment type="similarity">
    <text evidence="7">Belongs to the CCDC61 family.</text>
</comment>
<dbReference type="GeneID" id="102375564"/>
<evidence type="ECO:0000256" key="3">
    <source>
        <dbReference type="ARBA" id="ARBA00022490"/>
    </source>
</evidence>
<evidence type="ECO:0000256" key="8">
    <source>
        <dbReference type="ARBA" id="ARBA00040683"/>
    </source>
</evidence>
<keyword evidence="4 11" id="KW-0175">Coiled coil</keyword>
<dbReference type="InParanoid" id="A0A3Q0HHY1"/>
<dbReference type="PANTHER" id="PTHR22691:SF1">
    <property type="entry name" value="CENTROSOMAL PROTEIN CCDC61"/>
    <property type="match status" value="1"/>
</dbReference>
<dbReference type="GO" id="GO:0036064">
    <property type="term" value="C:ciliary basal body"/>
    <property type="evidence" value="ECO:0007669"/>
    <property type="project" value="TreeGrafter"/>
</dbReference>
<dbReference type="GO" id="GO:0034451">
    <property type="term" value="C:centriolar satellite"/>
    <property type="evidence" value="ECO:0007669"/>
    <property type="project" value="UniProtKB-SubCell"/>
</dbReference>